<dbReference type="PRINTS" id="PR00364">
    <property type="entry name" value="DISEASERSIST"/>
</dbReference>
<dbReference type="InterPro" id="IPR019734">
    <property type="entry name" value="TPR_rpt"/>
</dbReference>
<accession>A0ABX3G204</accession>
<dbReference type="Proteomes" id="UP000187151">
    <property type="component" value="Unassembled WGS sequence"/>
</dbReference>
<protein>
    <submittedName>
        <fullName evidence="3">Uncharacterized protein</fullName>
    </submittedName>
</protein>
<dbReference type="EMBL" id="MQUR01000035">
    <property type="protein sequence ID" value="OLZ65488.1"/>
    <property type="molecule type" value="Genomic_DNA"/>
</dbReference>
<dbReference type="SMART" id="SM00028">
    <property type="entry name" value="TPR"/>
    <property type="match status" value="5"/>
</dbReference>
<dbReference type="Pfam" id="PF13176">
    <property type="entry name" value="TPR_7"/>
    <property type="match status" value="1"/>
</dbReference>
<comment type="caution">
    <text evidence="3">The sequence shown here is derived from an EMBL/GenBank/DDBJ whole genome shotgun (WGS) entry which is preliminary data.</text>
</comment>
<keyword evidence="1" id="KW-0802">TPR repeat</keyword>
<name>A0ABX3G204_9ACTN</name>
<dbReference type="SUPFAM" id="SSF48452">
    <property type="entry name" value="TPR-like"/>
    <property type="match status" value="2"/>
</dbReference>
<dbReference type="Pfam" id="PF13424">
    <property type="entry name" value="TPR_12"/>
    <property type="match status" value="1"/>
</dbReference>
<dbReference type="InterPro" id="IPR011990">
    <property type="entry name" value="TPR-like_helical_dom_sf"/>
</dbReference>
<dbReference type="Gene3D" id="3.40.50.300">
    <property type="entry name" value="P-loop containing nucleotide triphosphate hydrolases"/>
    <property type="match status" value="1"/>
</dbReference>
<proteinExistence type="predicted"/>
<feature type="repeat" description="TPR" evidence="1">
    <location>
        <begin position="500"/>
        <end position="533"/>
    </location>
</feature>
<evidence type="ECO:0000256" key="2">
    <source>
        <dbReference type="SAM" id="MobiDB-lite"/>
    </source>
</evidence>
<evidence type="ECO:0000313" key="4">
    <source>
        <dbReference type="Proteomes" id="UP000187151"/>
    </source>
</evidence>
<gene>
    <name evidence="3" type="ORF">AVW11_16995</name>
</gene>
<dbReference type="PROSITE" id="PS50005">
    <property type="entry name" value="TPR"/>
    <property type="match status" value="1"/>
</dbReference>
<dbReference type="PANTHER" id="PTHR47691:SF3">
    <property type="entry name" value="HTH-TYPE TRANSCRIPTIONAL REGULATOR RV0890C-RELATED"/>
    <property type="match status" value="1"/>
</dbReference>
<evidence type="ECO:0000313" key="3">
    <source>
        <dbReference type="EMBL" id="OLZ65488.1"/>
    </source>
</evidence>
<evidence type="ECO:0000256" key="1">
    <source>
        <dbReference type="PROSITE-ProRule" id="PRU00339"/>
    </source>
</evidence>
<feature type="region of interest" description="Disordered" evidence="2">
    <location>
        <begin position="731"/>
        <end position="752"/>
    </location>
</feature>
<sequence>MVPRQLPGDVPGFVGRADELDRLQALEGATSGGGVRLVVVAGTAGAGKTSLAVRFAHLIRARFPDGQLFVNLRGYDPGRPLAPEAALERFLRALGVAANAIPADGEERAELYRSLLAERRVLVVLDNAATVGQVRPLLPGDAGCLVVATSRGRLSGLAVRDGAHRLTLGLLTKAEAISLLTAVTAGYRDRDEPTDLAELAQLCARLPLALRIAAERAAARPHMPLTDLIADLRGESSLWDALSTDDDVEADAVRTVFAWSYRALPGPAARVFRLLGLHPGPEFGAGAAAALTGYSVQQVRGFLDLLAGAHLLEQTGPARYQFHDLLRAYAADQAHCEDSLEEQRAALARVADWYLYTADAATRSAQALRPSHLAGQPAPGIEPLAFCAYGEASAWYTAERANLLALVRATAVAGLDEVTWQLPATLDPLHDAHSALDDELETARLGLAAARRLGDRRAEAAMQQIMGYAHRKGGRLQPAAESFRAAFDLQREVGGRLGMLEATNGLGQAYVGQRQLDRAIDYFSQTLALAQDEGHPGWSATALDNLAYAYNEMGRPEQATELAQQSLELCRSAGIDSQQLVNPLLSLARASRETGHLTRAEEHLNTAAGILAGGVAFRPVELGFLLEQAALALASGHSEQALDTYQQCISLTQAMGDKRFEAMIYDGIGQALQHLDRADEAADFHRTAVSLARRHANAFTLATTLTHLAPALDRTGQSEPADAARAEAETLLTPYADPRADALRTSLHPPPP</sequence>
<reference evidence="3 4" key="1">
    <citation type="submission" date="2016-01" db="EMBL/GenBank/DDBJ databases">
        <title>Streptomyces amritsarensis strain MTCC 11845 genome sequencing and assembly.</title>
        <authorList>
            <person name="Sharma D."/>
            <person name="Nair G.R."/>
            <person name="Kaur G."/>
            <person name="Manhas R.K."/>
            <person name="Mayilraj S."/>
        </authorList>
    </citation>
    <scope>NUCLEOTIDE SEQUENCE [LARGE SCALE GENOMIC DNA]</scope>
    <source>
        <strain evidence="3 4">MTCC 11845</strain>
    </source>
</reference>
<keyword evidence="4" id="KW-1185">Reference proteome</keyword>
<dbReference type="Gene3D" id="1.25.40.10">
    <property type="entry name" value="Tetratricopeptide repeat domain"/>
    <property type="match status" value="2"/>
</dbReference>
<organism evidence="3 4">
    <name type="scientific">Streptomyces amritsarensis</name>
    <dbReference type="NCBI Taxonomy" id="681158"/>
    <lineage>
        <taxon>Bacteria</taxon>
        <taxon>Bacillati</taxon>
        <taxon>Actinomycetota</taxon>
        <taxon>Actinomycetes</taxon>
        <taxon>Kitasatosporales</taxon>
        <taxon>Streptomycetaceae</taxon>
        <taxon>Streptomyces</taxon>
    </lineage>
</organism>
<dbReference type="InterPro" id="IPR027417">
    <property type="entry name" value="P-loop_NTPase"/>
</dbReference>
<dbReference type="PANTHER" id="PTHR47691">
    <property type="entry name" value="REGULATOR-RELATED"/>
    <property type="match status" value="1"/>
</dbReference>
<dbReference type="SUPFAM" id="SSF52540">
    <property type="entry name" value="P-loop containing nucleoside triphosphate hydrolases"/>
    <property type="match status" value="1"/>
</dbReference>